<sequence length="448" mass="49174">MEKWNKIIDLKSDAASYEVINDRILSDMTIGGSNLIILVTAIIIACVGLNLNSTAVIIGAMLVSPLMGNILAAGYGMATYDTDFIRKALINMVFQVVFAILAASVYFFISPLTGTTDELLARTSPTIWDVLIALAGGIAGAIGNTRTEKNNVIPGVAIATALMPPLCTAGYGIAGGNADFFLGAMYLFFINAFFIALSAFLVFKILGIPLHGNIHEAHFRKQRIILIIMGLLITVPSLYFADKTVQDSLKDRQVRIFISEKMEFEKTGVVSYSLQDNILRVDLVGDALSDDEIEKLQHTLNSYPQLQKVKLSIIQGKESLDSDEVRQLIKKSKEKYNRNVSLMYANKGDQDSNRAIIKRLNKEAPILFPEVQLIRGGSLISIEKNTDSFKSDKFAVEVLVASPLSTSDVERLKNWIQGQVELPVIITVQLINSPDNFYGNGVNSGNKE</sequence>
<keyword evidence="3" id="KW-1185">Reference proteome</keyword>
<keyword evidence="1" id="KW-0472">Membrane</keyword>
<feature type="transmembrane region" description="Helical" evidence="1">
    <location>
        <begin position="127"/>
        <end position="145"/>
    </location>
</feature>
<dbReference type="OrthoDB" id="9790659at2"/>
<dbReference type="RefSeq" id="WP_006942520.1">
    <property type="nucleotide sequence ID" value="NZ_GL538208.1"/>
</dbReference>
<feature type="transmembrane region" description="Helical" evidence="1">
    <location>
        <begin position="180"/>
        <end position="203"/>
    </location>
</feature>
<dbReference type="HOGENOM" id="CLU_032897_0_0_9"/>
<feature type="transmembrane region" description="Helical" evidence="1">
    <location>
        <begin position="152"/>
        <end position="174"/>
    </location>
</feature>
<dbReference type="AlphaFoldDB" id="E2ZCH7"/>
<name>E2ZCH7_9FIRM</name>
<evidence type="ECO:0000313" key="3">
    <source>
        <dbReference type="Proteomes" id="UP000003195"/>
    </source>
</evidence>
<keyword evidence="1" id="KW-0812">Transmembrane</keyword>
<keyword evidence="1" id="KW-1133">Transmembrane helix</keyword>
<evidence type="ECO:0000313" key="2">
    <source>
        <dbReference type="EMBL" id="EFQ04164.1"/>
    </source>
</evidence>
<dbReference type="EMBL" id="AECS01000037">
    <property type="protein sequence ID" value="EFQ04164.1"/>
    <property type="molecule type" value="Genomic_DNA"/>
</dbReference>
<dbReference type="InterPro" id="IPR005240">
    <property type="entry name" value="DUF389"/>
</dbReference>
<dbReference type="eggNOG" id="COG1808">
    <property type="taxonomic scope" value="Bacteria"/>
</dbReference>
<dbReference type="Pfam" id="PF04087">
    <property type="entry name" value="DUF389"/>
    <property type="match status" value="1"/>
</dbReference>
<organism evidence="2 3">
    <name type="scientific">Megasphaera micronuciformis F0359</name>
    <dbReference type="NCBI Taxonomy" id="706434"/>
    <lineage>
        <taxon>Bacteria</taxon>
        <taxon>Bacillati</taxon>
        <taxon>Bacillota</taxon>
        <taxon>Negativicutes</taxon>
        <taxon>Veillonellales</taxon>
        <taxon>Veillonellaceae</taxon>
        <taxon>Megasphaera</taxon>
    </lineage>
</organism>
<feature type="transmembrane region" description="Helical" evidence="1">
    <location>
        <begin position="88"/>
        <end position="107"/>
    </location>
</feature>
<dbReference type="Proteomes" id="UP000003195">
    <property type="component" value="Unassembled WGS sequence"/>
</dbReference>
<protein>
    <submittedName>
        <fullName evidence="2">Hydrophobic domain protein</fullName>
    </submittedName>
</protein>
<comment type="caution">
    <text evidence="2">The sequence shown here is derived from an EMBL/GenBank/DDBJ whole genome shotgun (WGS) entry which is preliminary data.</text>
</comment>
<dbReference type="PANTHER" id="PTHR20992">
    <property type="entry name" value="AT15442P-RELATED"/>
    <property type="match status" value="1"/>
</dbReference>
<accession>E2ZCH7</accession>
<feature type="transmembrane region" description="Helical" evidence="1">
    <location>
        <begin position="57"/>
        <end position="76"/>
    </location>
</feature>
<evidence type="ECO:0000256" key="1">
    <source>
        <dbReference type="SAM" id="Phobius"/>
    </source>
</evidence>
<proteinExistence type="predicted"/>
<dbReference type="PANTHER" id="PTHR20992:SF9">
    <property type="entry name" value="AT15442P-RELATED"/>
    <property type="match status" value="1"/>
</dbReference>
<reference evidence="2 3" key="1">
    <citation type="submission" date="2010-08" db="EMBL/GenBank/DDBJ databases">
        <authorList>
            <person name="Weinstock G."/>
            <person name="Sodergren E."/>
            <person name="Clifton S."/>
            <person name="Fulton L."/>
            <person name="Fulton B."/>
            <person name="Courtney L."/>
            <person name="Fronick C."/>
            <person name="Harrison M."/>
            <person name="Strong C."/>
            <person name="Farmer C."/>
            <person name="Delahaunty K."/>
            <person name="Markovic C."/>
            <person name="Hall O."/>
            <person name="Minx P."/>
            <person name="Tomlinson C."/>
            <person name="Mitreva M."/>
            <person name="Hou S."/>
            <person name="Chen J."/>
            <person name="Wollam A."/>
            <person name="Pepin K.H."/>
            <person name="Johnson M."/>
            <person name="Bhonagiri V."/>
            <person name="Zhang X."/>
            <person name="Suruliraj S."/>
            <person name="Warren W."/>
            <person name="Chinwalla A."/>
            <person name="Mardis E.R."/>
            <person name="Wilson R.K."/>
        </authorList>
    </citation>
    <scope>NUCLEOTIDE SEQUENCE [LARGE SCALE GENOMIC DNA]</scope>
    <source>
        <strain evidence="2 3">F0359</strain>
    </source>
</reference>
<feature type="transmembrane region" description="Helical" evidence="1">
    <location>
        <begin position="224"/>
        <end position="241"/>
    </location>
</feature>
<gene>
    <name evidence="2" type="ORF">HMPREF9429_01349</name>
</gene>
<feature type="transmembrane region" description="Helical" evidence="1">
    <location>
        <begin position="33"/>
        <end position="51"/>
    </location>
</feature>